<evidence type="ECO:0000256" key="4">
    <source>
        <dbReference type="ARBA" id="ARBA00023136"/>
    </source>
</evidence>
<dbReference type="EMBL" id="JAAIVJ010000003">
    <property type="protein sequence ID" value="NEY90261.1"/>
    <property type="molecule type" value="Genomic_DNA"/>
</dbReference>
<reference evidence="7 8" key="1">
    <citation type="submission" date="2020-02" db="EMBL/GenBank/DDBJ databases">
        <authorList>
            <person name="Chen W.-M."/>
        </authorList>
    </citation>
    <scope>NUCLEOTIDE SEQUENCE [LARGE SCALE GENOMIC DNA]</scope>
    <source>
        <strain evidence="7 8">KMS-5</strain>
    </source>
</reference>
<evidence type="ECO:0000256" key="2">
    <source>
        <dbReference type="ARBA" id="ARBA00022692"/>
    </source>
</evidence>
<dbReference type="GO" id="GO:0005886">
    <property type="term" value="C:plasma membrane"/>
    <property type="evidence" value="ECO:0007669"/>
    <property type="project" value="InterPro"/>
</dbReference>
<sequence>MNRTALLALCLLPLPAFAQSDDRSYLTAFLEDNLSGAGRQVVITGFDGALSSQARIAELTIADEQGVWLTLRDVVLDWNRSALFSGNVSVNELSAAEIIVARPPVTGETSPQPEAGSFSLPDLPVSVEIGRLAADRITLGPEVLGQAVEGRLEADLTLSGGIGDANLLLERQDSGPDGRIALKASYSNETRLLGLDLTAAEAAGGLVATALNLPGHPAAELKIIGNGPISDFVADVALSTDGQPRLAGRVVTQSGLTETGFAANLSGDVAPLFLPDYAEFFGDRVELVGSGTAFADGRIDLSRLSVTAKAIDLAGSVSLAADGSPSRFDLKGRLAHADRQPVLLPLTTEIPVRVESADLAISFDKSRGEGWQAETTVYGLDRADFRANKLTLTGSGRIRPGEFGATCRFRGDGLQPTDAAMARALGSRLSGDAVLYYRRAEGSFAIPELNLQGADYGATLSGARIAGLAEGLALSGKISARLDDLSRLDGLAGVPLAGSAQGEISGNFTPLSGTFDLAVKVDGQDMQSGQAMLDSLMRGQTSLAAHLQRNEAGLRLSRGRLTGNGLEALIEGLISSTASDLTAQFRLDDLASLGDGFGGAIEAGARMTGPLATAHITTTANGKALRSGNAEVDKLLTGESRIAADLDLRSGKVQINRATLTSPEIKATVAGLADGAEQVLNLEASLRNLGLLLPEFPGPLSVTGTITRDSAGMGLDVSGKGPGGIEAAIKGQIAPERSDLTIRGRAQAGLANAFLLPRSMAGQVGFDLRLNGPMALSSLSGPVTLERGRLSDPSLAFAFDGISARATLSGGTVNLTGSLPLTTSGKVAVSGTVGLAEPFVSALGLDLQGVTLHDPDLFETRLAGALRLTGPLLARPLLAGRITLIETELRVPSTGFGGAAGLPELLHRNEPEDVRATRARAGLLTEAEGAARSGGGDLGLDVTISAPNRVFIRGRGLDAELGGEVRLLGSLSALAPAGAFNLIRGRLDILGKRFDLDEALMQLEGDLVPFLRIVASTENDGITANVLIEGRADDPKVSFTSTPDLPEEEVVAQLLFGQGLQNLSALQALQLASAVATLAGRGGEGVMTKLRQGIGIDNLDVKTTAEGGTEVTAGKYIGKNAYTEVTVGQDGKSQINLNLDLTDSITLRGRAGSDGQTGVGVFVEKDY</sequence>
<dbReference type="GO" id="GO:0009306">
    <property type="term" value="P:protein secretion"/>
    <property type="evidence" value="ECO:0007669"/>
    <property type="project" value="InterPro"/>
</dbReference>
<protein>
    <submittedName>
        <fullName evidence="7">Translocation and assembly module protein TamB</fullName>
    </submittedName>
</protein>
<keyword evidence="3" id="KW-1133">Transmembrane helix</keyword>
<organism evidence="7 8">
    <name type="scientific">Tabrizicola oligotrophica</name>
    <dbReference type="NCBI Taxonomy" id="2710650"/>
    <lineage>
        <taxon>Bacteria</taxon>
        <taxon>Pseudomonadati</taxon>
        <taxon>Pseudomonadota</taxon>
        <taxon>Alphaproteobacteria</taxon>
        <taxon>Rhodobacterales</taxon>
        <taxon>Paracoccaceae</taxon>
        <taxon>Tabrizicola</taxon>
    </lineage>
</organism>
<dbReference type="RefSeq" id="WP_164624536.1">
    <property type="nucleotide sequence ID" value="NZ_JAAIVJ010000003.1"/>
</dbReference>
<name>A0A6M0QTC4_9RHOB</name>
<keyword evidence="4" id="KW-0472">Membrane</keyword>
<evidence type="ECO:0000256" key="1">
    <source>
        <dbReference type="ARBA" id="ARBA00004167"/>
    </source>
</evidence>
<dbReference type="Pfam" id="PF04357">
    <property type="entry name" value="TamB"/>
    <property type="match status" value="1"/>
</dbReference>
<dbReference type="AlphaFoldDB" id="A0A6M0QTC4"/>
<proteinExistence type="predicted"/>
<dbReference type="PANTHER" id="PTHR36985:SF1">
    <property type="entry name" value="TRANSLOCATION AND ASSEMBLY MODULE SUBUNIT TAMB"/>
    <property type="match status" value="1"/>
</dbReference>
<dbReference type="PANTHER" id="PTHR36985">
    <property type="entry name" value="TRANSLOCATION AND ASSEMBLY MODULE SUBUNIT TAMB"/>
    <property type="match status" value="1"/>
</dbReference>
<evidence type="ECO:0000256" key="5">
    <source>
        <dbReference type="SAM" id="SignalP"/>
    </source>
</evidence>
<dbReference type="Proteomes" id="UP000477782">
    <property type="component" value="Unassembled WGS sequence"/>
</dbReference>
<evidence type="ECO:0000259" key="6">
    <source>
        <dbReference type="Pfam" id="PF04357"/>
    </source>
</evidence>
<comment type="caution">
    <text evidence="7">The sequence shown here is derived from an EMBL/GenBank/DDBJ whole genome shotgun (WGS) entry which is preliminary data.</text>
</comment>
<accession>A0A6M0QTC4</accession>
<dbReference type="InterPro" id="IPR007452">
    <property type="entry name" value="TamB_C"/>
</dbReference>
<keyword evidence="2" id="KW-0812">Transmembrane</keyword>
<gene>
    <name evidence="7" type="ORF">G4Z14_08110</name>
</gene>
<evidence type="ECO:0000256" key="3">
    <source>
        <dbReference type="ARBA" id="ARBA00022989"/>
    </source>
</evidence>
<evidence type="ECO:0000313" key="7">
    <source>
        <dbReference type="EMBL" id="NEY90261.1"/>
    </source>
</evidence>
<dbReference type="GO" id="GO:0097347">
    <property type="term" value="C:TAM protein secretion complex"/>
    <property type="evidence" value="ECO:0007669"/>
    <property type="project" value="TreeGrafter"/>
</dbReference>
<keyword evidence="5" id="KW-0732">Signal</keyword>
<feature type="domain" description="Translocation and assembly module TamB C-terminal" evidence="6">
    <location>
        <begin position="822"/>
        <end position="1167"/>
    </location>
</feature>
<keyword evidence="8" id="KW-1185">Reference proteome</keyword>
<comment type="subcellular location">
    <subcellularLocation>
        <location evidence="1">Membrane</location>
        <topology evidence="1">Single-pass membrane protein</topology>
    </subcellularLocation>
</comment>
<feature type="signal peptide" evidence="5">
    <location>
        <begin position="1"/>
        <end position="18"/>
    </location>
</feature>
<feature type="chain" id="PRO_5026671513" evidence="5">
    <location>
        <begin position="19"/>
        <end position="1167"/>
    </location>
</feature>
<evidence type="ECO:0000313" key="8">
    <source>
        <dbReference type="Proteomes" id="UP000477782"/>
    </source>
</evidence>